<name>A0A562T3P1_CHIJA</name>
<proteinExistence type="predicted"/>
<reference evidence="1 2" key="1">
    <citation type="journal article" date="2013" name="Stand. Genomic Sci.">
        <title>Genomic Encyclopedia of Type Strains, Phase I: The one thousand microbial genomes (KMG-I) project.</title>
        <authorList>
            <person name="Kyrpides N.C."/>
            <person name="Woyke T."/>
            <person name="Eisen J.A."/>
            <person name="Garrity G."/>
            <person name="Lilburn T.G."/>
            <person name="Beck B.J."/>
            <person name="Whitman W.B."/>
            <person name="Hugenholtz P."/>
            <person name="Klenk H.P."/>
        </authorList>
    </citation>
    <scope>NUCLEOTIDE SEQUENCE [LARGE SCALE GENOMIC DNA]</scope>
    <source>
        <strain evidence="1 2">DSM 13484</strain>
    </source>
</reference>
<evidence type="ECO:0000313" key="2">
    <source>
        <dbReference type="Proteomes" id="UP000316778"/>
    </source>
</evidence>
<protein>
    <submittedName>
        <fullName evidence="1">Uncharacterized protein</fullName>
    </submittedName>
</protein>
<dbReference type="Proteomes" id="UP000316778">
    <property type="component" value="Unassembled WGS sequence"/>
</dbReference>
<gene>
    <name evidence="1" type="ORF">LX66_2067</name>
</gene>
<accession>A0A562T3P1</accession>
<comment type="caution">
    <text evidence="1">The sequence shown here is derived from an EMBL/GenBank/DDBJ whole genome shotgun (WGS) entry which is preliminary data.</text>
</comment>
<sequence>MSWIKDLYTIYQKLDASGFEDVKKEIVKAHLNGCSGGGIYYLVLQQLVMIKKDKAQAYEAIKGEVESIIQYSRFN</sequence>
<dbReference type="EMBL" id="VLLG01000003">
    <property type="protein sequence ID" value="TWI87993.1"/>
    <property type="molecule type" value="Genomic_DNA"/>
</dbReference>
<dbReference type="RefSeq" id="WP_145712701.1">
    <property type="nucleotide sequence ID" value="NZ_BAAAFY010000001.1"/>
</dbReference>
<dbReference type="OrthoDB" id="675268at2"/>
<evidence type="ECO:0000313" key="1">
    <source>
        <dbReference type="EMBL" id="TWI87993.1"/>
    </source>
</evidence>
<organism evidence="1 2">
    <name type="scientific">Chitinophaga japonensis</name>
    <name type="common">Flexibacter japonensis</name>
    <dbReference type="NCBI Taxonomy" id="104662"/>
    <lineage>
        <taxon>Bacteria</taxon>
        <taxon>Pseudomonadati</taxon>
        <taxon>Bacteroidota</taxon>
        <taxon>Chitinophagia</taxon>
        <taxon>Chitinophagales</taxon>
        <taxon>Chitinophagaceae</taxon>
        <taxon>Chitinophaga</taxon>
    </lineage>
</organism>
<dbReference type="AlphaFoldDB" id="A0A562T3P1"/>
<keyword evidence="2" id="KW-1185">Reference proteome</keyword>